<dbReference type="GO" id="GO:0022857">
    <property type="term" value="F:transmembrane transporter activity"/>
    <property type="evidence" value="ECO:0007669"/>
    <property type="project" value="TreeGrafter"/>
</dbReference>
<organism evidence="13">
    <name type="scientific">Thelazia callipaeda</name>
    <name type="common">Oriental eyeworm</name>
    <name type="synonym">Parasitic nematode</name>
    <dbReference type="NCBI Taxonomy" id="103827"/>
    <lineage>
        <taxon>Eukaryota</taxon>
        <taxon>Metazoa</taxon>
        <taxon>Ecdysozoa</taxon>
        <taxon>Nematoda</taxon>
        <taxon>Chromadorea</taxon>
        <taxon>Rhabditida</taxon>
        <taxon>Spirurina</taxon>
        <taxon>Spiruromorpha</taxon>
        <taxon>Thelazioidea</taxon>
        <taxon>Thelaziidae</taxon>
        <taxon>Thelazia</taxon>
    </lineage>
</organism>
<evidence type="ECO:0000256" key="1">
    <source>
        <dbReference type="ARBA" id="ARBA00004141"/>
    </source>
</evidence>
<dbReference type="PROSITE" id="PS51846">
    <property type="entry name" value="CNNM"/>
    <property type="match status" value="1"/>
</dbReference>
<dbReference type="InterPro" id="IPR046342">
    <property type="entry name" value="CBS_dom_sf"/>
</dbReference>
<dbReference type="WBParaSite" id="TCLT_0000563401-mRNA-1">
    <property type="protein sequence ID" value="TCLT_0000563401-mRNA-1"/>
    <property type="gene ID" value="TCLT_0000563401"/>
</dbReference>
<accession>A0A0N5CYU6</accession>
<comment type="subcellular location">
    <subcellularLocation>
        <location evidence="1">Membrane</location>
        <topology evidence="1">Multi-pass membrane protein</topology>
    </subcellularLocation>
</comment>
<dbReference type="GO" id="GO:0005886">
    <property type="term" value="C:plasma membrane"/>
    <property type="evidence" value="ECO:0007669"/>
    <property type="project" value="TreeGrafter"/>
</dbReference>
<evidence type="ECO:0000256" key="2">
    <source>
        <dbReference type="ARBA" id="ARBA00010484"/>
    </source>
</evidence>
<keyword evidence="5" id="KW-0813">Transport</keyword>
<evidence type="ECO:0000256" key="3">
    <source>
        <dbReference type="ARBA" id="ARBA00022692"/>
    </source>
</evidence>
<protein>
    <submittedName>
        <fullName evidence="13">CNNM transmembrane domain-containing protein</fullName>
    </submittedName>
</protein>
<dbReference type="GO" id="GO:0006811">
    <property type="term" value="P:monoatomic ion transport"/>
    <property type="evidence" value="ECO:0007669"/>
    <property type="project" value="UniProtKB-KW"/>
</dbReference>
<dbReference type="Pfam" id="PF01595">
    <property type="entry name" value="CNNM"/>
    <property type="match status" value="1"/>
</dbReference>
<evidence type="ECO:0000256" key="8">
    <source>
        <dbReference type="SAM" id="MobiDB-lite"/>
    </source>
</evidence>
<evidence type="ECO:0000256" key="9">
    <source>
        <dbReference type="SAM" id="Phobius"/>
    </source>
</evidence>
<keyword evidence="4 7" id="KW-1133">Transmembrane helix</keyword>
<evidence type="ECO:0000256" key="5">
    <source>
        <dbReference type="ARBA" id="ARBA00023065"/>
    </source>
</evidence>
<feature type="transmembrane region" description="Helical" evidence="9">
    <location>
        <begin position="82"/>
        <end position="115"/>
    </location>
</feature>
<reference evidence="11 12" key="2">
    <citation type="submission" date="2018-11" db="EMBL/GenBank/DDBJ databases">
        <authorList>
            <consortium name="Pathogen Informatics"/>
        </authorList>
    </citation>
    <scope>NUCLEOTIDE SEQUENCE [LARGE SCALE GENOMIC DNA]</scope>
</reference>
<dbReference type="EMBL" id="UYYF01004351">
    <property type="protein sequence ID" value="VDN02888.1"/>
    <property type="molecule type" value="Genomic_DNA"/>
</dbReference>
<dbReference type="InterPro" id="IPR002550">
    <property type="entry name" value="CNNM"/>
</dbReference>
<evidence type="ECO:0000313" key="12">
    <source>
        <dbReference type="Proteomes" id="UP000276776"/>
    </source>
</evidence>
<dbReference type="InterPro" id="IPR045095">
    <property type="entry name" value="ACDP"/>
</dbReference>
<feature type="transmembrane region" description="Helical" evidence="9">
    <location>
        <begin position="170"/>
        <end position="196"/>
    </location>
</feature>
<dbReference type="SUPFAM" id="SSF54631">
    <property type="entry name" value="CBS-domain pair"/>
    <property type="match status" value="1"/>
</dbReference>
<keyword evidence="12" id="KW-1185">Reference proteome</keyword>
<dbReference type="Proteomes" id="UP000276776">
    <property type="component" value="Unassembled WGS sequence"/>
</dbReference>
<dbReference type="CDD" id="cd04590">
    <property type="entry name" value="CBS_pair_CorC_HlyC_assoc"/>
    <property type="match status" value="1"/>
</dbReference>
<comment type="similarity">
    <text evidence="2">Belongs to the ACDP family.</text>
</comment>
<dbReference type="GO" id="GO:0008340">
    <property type="term" value="P:determination of adult lifespan"/>
    <property type="evidence" value="ECO:0007669"/>
    <property type="project" value="UniProtKB-ARBA"/>
</dbReference>
<keyword evidence="3 7" id="KW-0812">Transmembrane</keyword>
<dbReference type="PANTHER" id="PTHR12064:SF4">
    <property type="entry name" value="METAL TRANSPORTER CNNM-4"/>
    <property type="match status" value="1"/>
</dbReference>
<dbReference type="Gene3D" id="3.10.580.10">
    <property type="entry name" value="CBS-domain"/>
    <property type="match status" value="1"/>
</dbReference>
<evidence type="ECO:0000256" key="4">
    <source>
        <dbReference type="ARBA" id="ARBA00022989"/>
    </source>
</evidence>
<reference evidence="13" key="1">
    <citation type="submission" date="2017-02" db="UniProtKB">
        <authorList>
            <consortium name="WormBaseParasite"/>
        </authorList>
    </citation>
    <scope>IDENTIFICATION</scope>
</reference>
<evidence type="ECO:0000259" key="10">
    <source>
        <dbReference type="PROSITE" id="PS51846"/>
    </source>
</evidence>
<name>A0A0N5CYU6_THECL</name>
<dbReference type="STRING" id="103827.A0A0N5CYU6"/>
<sequence length="634" mass="72193">MKNQKRTDSFRMNKAVYYLNVVDEYSYHNALSLELNSGIPENDHFYLLCAKPPLKESIAGNIRIQVLASKEPYSLPFPFYSTIALIIFTVIMAALFAGLNLSFTSVAISELYVIMRMGDSYQSRLAKNIIPVRLHLNWLICSFATANAITNCATSLLIENFLQYISHGSLPFIALTLIPCIITVVFSELLPLAICNRRGLCIASKTRYVTWLTMIILSPIAWPLSKILDATLGAQGCEVYDRSKIEFLILEAARASSAVFSEILKNTINLPRIRVGNLMTKIDEAFLLSTKDTLDNKLILSIVEKGYTRIPVYEGSKRSKVIAVLNVKDLISTDFSKNVCVIDVLKKLNYLKQVRFVCEEMQVNPLMYEMEGQNFAFEPKGYISHLAMVVKYDSKSYSLIGLITLEDIIEEIFDQATFDWLRSEPNPLPPLEQIYHIQQALENYSGFKGLSFNIDTMRRLFNICEIHTSSNADKKFCIYKKGSLYRSVTVMLRGEAFYTDQDGCRKIATAAEFGAELIDQIYLRYCNRENFVDLCKLHFTPQQTIYIEPPFQYIKITLRAIIDTLQKRERDEYRREISEAKYLQDEADLSNTQLTLSVTDAKTTQVRMVSESLSTLSTTGSIHDDEKLSESSNQ</sequence>
<keyword evidence="6 7" id="KW-0472">Membrane</keyword>
<evidence type="ECO:0000313" key="11">
    <source>
        <dbReference type="EMBL" id="VDN02888.1"/>
    </source>
</evidence>
<dbReference type="GO" id="GO:1905941">
    <property type="term" value="P:positive regulation of gonad development"/>
    <property type="evidence" value="ECO:0007669"/>
    <property type="project" value="UniProtKB-ARBA"/>
</dbReference>
<gene>
    <name evidence="11" type="ORF">TCLT_LOCUS5623</name>
</gene>
<feature type="region of interest" description="Disordered" evidence="8">
    <location>
        <begin position="615"/>
        <end position="634"/>
    </location>
</feature>
<evidence type="ECO:0000256" key="6">
    <source>
        <dbReference type="ARBA" id="ARBA00023136"/>
    </source>
</evidence>
<feature type="transmembrane region" description="Helical" evidence="9">
    <location>
        <begin position="208"/>
        <end position="225"/>
    </location>
</feature>
<proteinExistence type="inferred from homology"/>
<keyword evidence="5" id="KW-0406">Ion transport</keyword>
<dbReference type="InterPro" id="IPR044751">
    <property type="entry name" value="Ion_transp-like_CBS"/>
</dbReference>
<evidence type="ECO:0000313" key="13">
    <source>
        <dbReference type="WBParaSite" id="TCLT_0000563401-mRNA-1"/>
    </source>
</evidence>
<dbReference type="AlphaFoldDB" id="A0A0N5CYU6"/>
<evidence type="ECO:0000256" key="7">
    <source>
        <dbReference type="PROSITE-ProRule" id="PRU01193"/>
    </source>
</evidence>
<feature type="domain" description="CNNM transmembrane" evidence="10">
    <location>
        <begin position="75"/>
        <end position="264"/>
    </location>
</feature>
<dbReference type="PANTHER" id="PTHR12064">
    <property type="entry name" value="METAL TRANSPORTER CNNM"/>
    <property type="match status" value="1"/>
</dbReference>
<feature type="transmembrane region" description="Helical" evidence="9">
    <location>
        <begin position="136"/>
        <end position="158"/>
    </location>
</feature>
<feature type="compositionally biased region" description="Basic and acidic residues" evidence="8">
    <location>
        <begin position="622"/>
        <end position="634"/>
    </location>
</feature>
<dbReference type="OrthoDB" id="5353557at2759"/>
<dbReference type="GO" id="GO:0010960">
    <property type="term" value="P:magnesium ion homeostasis"/>
    <property type="evidence" value="ECO:0007669"/>
    <property type="project" value="InterPro"/>
</dbReference>
<dbReference type="OMA" id="QGCEVYD"/>